<accession>A0A9W7AFF1</accession>
<evidence type="ECO:0000256" key="1">
    <source>
        <dbReference type="SAM" id="Phobius"/>
    </source>
</evidence>
<proteinExistence type="predicted"/>
<keyword evidence="1" id="KW-0472">Membrane</keyword>
<protein>
    <submittedName>
        <fullName evidence="2">Uncharacterized protein</fullName>
    </submittedName>
</protein>
<dbReference type="EMBL" id="BRXW01000573">
    <property type="protein sequence ID" value="GMH67359.1"/>
    <property type="molecule type" value="Genomic_DNA"/>
</dbReference>
<name>A0A9W7AFF1_9STRA</name>
<evidence type="ECO:0000313" key="3">
    <source>
        <dbReference type="Proteomes" id="UP001165122"/>
    </source>
</evidence>
<keyword evidence="1" id="KW-1133">Transmembrane helix</keyword>
<comment type="caution">
    <text evidence="2">The sequence shown here is derived from an EMBL/GenBank/DDBJ whole genome shotgun (WGS) entry which is preliminary data.</text>
</comment>
<dbReference type="AlphaFoldDB" id="A0A9W7AFF1"/>
<keyword evidence="1" id="KW-0812">Transmembrane</keyword>
<keyword evidence="3" id="KW-1185">Reference proteome</keyword>
<evidence type="ECO:0000313" key="2">
    <source>
        <dbReference type="EMBL" id="GMH67359.1"/>
    </source>
</evidence>
<gene>
    <name evidence="2" type="ORF">TrLO_g5891</name>
</gene>
<feature type="transmembrane region" description="Helical" evidence="1">
    <location>
        <begin position="63"/>
        <end position="85"/>
    </location>
</feature>
<sequence>MQYLLRRPYASHRSSSKLGELMNDAEMLTTRTVSLAAAILSLRDTLATNTASGDMFAHWFTTNYWLVDMLCIFLLIFLVQLSVYFTV</sequence>
<organism evidence="2 3">
    <name type="scientific">Triparma laevis f. longispina</name>
    <dbReference type="NCBI Taxonomy" id="1714387"/>
    <lineage>
        <taxon>Eukaryota</taxon>
        <taxon>Sar</taxon>
        <taxon>Stramenopiles</taxon>
        <taxon>Ochrophyta</taxon>
        <taxon>Bolidophyceae</taxon>
        <taxon>Parmales</taxon>
        <taxon>Triparmaceae</taxon>
        <taxon>Triparma</taxon>
    </lineage>
</organism>
<reference evidence="3" key="1">
    <citation type="journal article" date="2023" name="Commun. Biol.">
        <title>Genome analysis of Parmales, the sister group of diatoms, reveals the evolutionary specialization of diatoms from phago-mixotrophs to photoautotrophs.</title>
        <authorList>
            <person name="Ban H."/>
            <person name="Sato S."/>
            <person name="Yoshikawa S."/>
            <person name="Yamada K."/>
            <person name="Nakamura Y."/>
            <person name="Ichinomiya M."/>
            <person name="Sato N."/>
            <person name="Blanc-Mathieu R."/>
            <person name="Endo H."/>
            <person name="Kuwata A."/>
            <person name="Ogata H."/>
        </authorList>
    </citation>
    <scope>NUCLEOTIDE SEQUENCE [LARGE SCALE GENOMIC DNA]</scope>
    <source>
        <strain evidence="3">NIES 3700</strain>
    </source>
</reference>
<dbReference type="Proteomes" id="UP001165122">
    <property type="component" value="Unassembled WGS sequence"/>
</dbReference>